<dbReference type="PROSITE" id="PS50011">
    <property type="entry name" value="PROTEIN_KINASE_DOM"/>
    <property type="match status" value="1"/>
</dbReference>
<keyword evidence="3" id="KW-0418">Kinase</keyword>
<dbReference type="AlphaFoldDB" id="A0A7J7NL78"/>
<evidence type="ECO:0000256" key="13">
    <source>
        <dbReference type="SAM" id="Phobius"/>
    </source>
</evidence>
<keyword evidence="16" id="KW-1185">Reference proteome</keyword>
<reference evidence="15 16" key="1">
    <citation type="journal article" date="2020" name="IScience">
        <title>Genome Sequencing of the Endangered Kingdonia uniflora (Circaeasteraceae, Ranunculales) Reveals Potential Mechanisms of Evolutionary Specialization.</title>
        <authorList>
            <person name="Sun Y."/>
            <person name="Deng T."/>
            <person name="Zhang A."/>
            <person name="Moore M.J."/>
            <person name="Landis J.B."/>
            <person name="Lin N."/>
            <person name="Zhang H."/>
            <person name="Zhang X."/>
            <person name="Huang J."/>
            <person name="Zhang X."/>
            <person name="Sun H."/>
            <person name="Wang H."/>
        </authorList>
    </citation>
    <scope>NUCLEOTIDE SEQUENCE [LARGE SCALE GENOMIC DNA]</scope>
    <source>
        <strain evidence="15">TB1705</strain>
        <tissue evidence="15">Leaf</tissue>
    </source>
</reference>
<evidence type="ECO:0000256" key="10">
    <source>
        <dbReference type="ARBA" id="ARBA00047899"/>
    </source>
</evidence>
<evidence type="ECO:0000256" key="11">
    <source>
        <dbReference type="ARBA" id="ARBA00048679"/>
    </source>
</evidence>
<dbReference type="SUPFAM" id="SSF56112">
    <property type="entry name" value="Protein kinase-like (PK-like)"/>
    <property type="match status" value="1"/>
</dbReference>
<keyword evidence="4" id="KW-0808">Transferase</keyword>
<protein>
    <recommendedName>
        <fullName evidence="2">non-specific serine/threonine protein kinase</fullName>
        <ecNumber evidence="2">2.7.11.1</ecNumber>
    </recommendedName>
</protein>
<keyword evidence="6 12" id="KW-0547">Nucleotide-binding</keyword>
<evidence type="ECO:0000256" key="3">
    <source>
        <dbReference type="ARBA" id="ARBA00022527"/>
    </source>
</evidence>
<dbReference type="InterPro" id="IPR001245">
    <property type="entry name" value="Ser-Thr/Tyr_kinase_cat_dom"/>
</dbReference>
<dbReference type="InterPro" id="IPR017441">
    <property type="entry name" value="Protein_kinase_ATP_BS"/>
</dbReference>
<evidence type="ECO:0000259" key="14">
    <source>
        <dbReference type="PROSITE" id="PS50011"/>
    </source>
</evidence>
<evidence type="ECO:0000256" key="2">
    <source>
        <dbReference type="ARBA" id="ARBA00012513"/>
    </source>
</evidence>
<keyword evidence="8 13" id="KW-1133">Transmembrane helix</keyword>
<dbReference type="InterPro" id="IPR011009">
    <property type="entry name" value="Kinase-like_dom_sf"/>
</dbReference>
<evidence type="ECO:0000256" key="4">
    <source>
        <dbReference type="ARBA" id="ARBA00022679"/>
    </source>
</evidence>
<accession>A0A7J7NL78</accession>
<comment type="subcellular location">
    <subcellularLocation>
        <location evidence="1">Cell membrane</location>
        <topology evidence="1">Single-pass membrane protein</topology>
    </subcellularLocation>
</comment>
<dbReference type="FunFam" id="3.30.200.20:FF:000415">
    <property type="entry name" value="receptor-like serine/threonine-protein kinase NCRK"/>
    <property type="match status" value="1"/>
</dbReference>
<dbReference type="InterPro" id="IPR047117">
    <property type="entry name" value="PERK1-13-like"/>
</dbReference>
<dbReference type="Gene3D" id="3.30.200.20">
    <property type="entry name" value="Phosphorylase Kinase, domain 1"/>
    <property type="match status" value="1"/>
</dbReference>
<proteinExistence type="predicted"/>
<comment type="catalytic activity">
    <reaction evidence="10">
        <text>L-threonyl-[protein] + ATP = O-phospho-L-threonyl-[protein] + ADP + H(+)</text>
        <dbReference type="Rhea" id="RHEA:46608"/>
        <dbReference type="Rhea" id="RHEA-COMP:11060"/>
        <dbReference type="Rhea" id="RHEA-COMP:11605"/>
        <dbReference type="ChEBI" id="CHEBI:15378"/>
        <dbReference type="ChEBI" id="CHEBI:30013"/>
        <dbReference type="ChEBI" id="CHEBI:30616"/>
        <dbReference type="ChEBI" id="CHEBI:61977"/>
        <dbReference type="ChEBI" id="CHEBI:456216"/>
        <dbReference type="EC" id="2.7.11.1"/>
    </reaction>
</comment>
<evidence type="ECO:0000256" key="7">
    <source>
        <dbReference type="ARBA" id="ARBA00022840"/>
    </source>
</evidence>
<dbReference type="EC" id="2.7.11.1" evidence="2"/>
<evidence type="ECO:0000256" key="5">
    <source>
        <dbReference type="ARBA" id="ARBA00022692"/>
    </source>
</evidence>
<keyword evidence="5 13" id="KW-0812">Transmembrane</keyword>
<feature type="domain" description="Protein kinase" evidence="14">
    <location>
        <begin position="185"/>
        <end position="441"/>
    </location>
</feature>
<dbReference type="GO" id="GO:0004674">
    <property type="term" value="F:protein serine/threonine kinase activity"/>
    <property type="evidence" value="ECO:0007669"/>
    <property type="project" value="UniProtKB-KW"/>
</dbReference>
<dbReference type="GO" id="GO:0005524">
    <property type="term" value="F:ATP binding"/>
    <property type="evidence" value="ECO:0007669"/>
    <property type="project" value="UniProtKB-UniRule"/>
</dbReference>
<evidence type="ECO:0000313" key="16">
    <source>
        <dbReference type="Proteomes" id="UP000541444"/>
    </source>
</evidence>
<evidence type="ECO:0000313" key="15">
    <source>
        <dbReference type="EMBL" id="KAF6167876.1"/>
    </source>
</evidence>
<keyword evidence="3" id="KW-0723">Serine/threonine-protein kinase</keyword>
<gene>
    <name evidence="15" type="ORF">GIB67_027654</name>
</gene>
<feature type="transmembrane region" description="Helical" evidence="13">
    <location>
        <begin position="101"/>
        <end position="126"/>
    </location>
</feature>
<evidence type="ECO:0000256" key="1">
    <source>
        <dbReference type="ARBA" id="ARBA00004162"/>
    </source>
</evidence>
<dbReference type="InterPro" id="IPR000719">
    <property type="entry name" value="Prot_kinase_dom"/>
</dbReference>
<comment type="caution">
    <text evidence="15">The sequence shown here is derived from an EMBL/GenBank/DDBJ whole genome shotgun (WGS) entry which is preliminary data.</text>
</comment>
<evidence type="ECO:0000256" key="9">
    <source>
        <dbReference type="ARBA" id="ARBA00023136"/>
    </source>
</evidence>
<keyword evidence="7 12" id="KW-0067">ATP-binding</keyword>
<dbReference type="Gene3D" id="1.10.510.10">
    <property type="entry name" value="Transferase(Phosphotransferase) domain 1"/>
    <property type="match status" value="1"/>
</dbReference>
<keyword evidence="9 13" id="KW-0472">Membrane</keyword>
<dbReference type="EMBL" id="JACGCM010000715">
    <property type="protein sequence ID" value="KAF6167876.1"/>
    <property type="molecule type" value="Genomic_DNA"/>
</dbReference>
<dbReference type="GO" id="GO:0005886">
    <property type="term" value="C:plasma membrane"/>
    <property type="evidence" value="ECO:0007669"/>
    <property type="project" value="UniProtKB-SubCell"/>
</dbReference>
<name>A0A7J7NL78_9MAGN</name>
<dbReference type="OrthoDB" id="1866267at2759"/>
<evidence type="ECO:0000256" key="8">
    <source>
        <dbReference type="ARBA" id="ARBA00022989"/>
    </source>
</evidence>
<dbReference type="PROSITE" id="PS00107">
    <property type="entry name" value="PROTEIN_KINASE_ATP"/>
    <property type="match status" value="1"/>
</dbReference>
<feature type="binding site" evidence="12">
    <location>
        <position position="213"/>
    </location>
    <ligand>
        <name>ATP</name>
        <dbReference type="ChEBI" id="CHEBI:30616"/>
    </ligand>
</feature>
<organism evidence="15 16">
    <name type="scientific">Kingdonia uniflora</name>
    <dbReference type="NCBI Taxonomy" id="39325"/>
    <lineage>
        <taxon>Eukaryota</taxon>
        <taxon>Viridiplantae</taxon>
        <taxon>Streptophyta</taxon>
        <taxon>Embryophyta</taxon>
        <taxon>Tracheophyta</taxon>
        <taxon>Spermatophyta</taxon>
        <taxon>Magnoliopsida</taxon>
        <taxon>Ranunculales</taxon>
        <taxon>Circaeasteraceae</taxon>
        <taxon>Kingdonia</taxon>
    </lineage>
</organism>
<dbReference type="Proteomes" id="UP000541444">
    <property type="component" value="Unassembled WGS sequence"/>
</dbReference>
<evidence type="ECO:0000256" key="6">
    <source>
        <dbReference type="ARBA" id="ARBA00022741"/>
    </source>
</evidence>
<feature type="transmembrane region" description="Helical" evidence="13">
    <location>
        <begin position="266"/>
        <end position="285"/>
    </location>
</feature>
<dbReference type="PANTHER" id="PTHR47982:SF9">
    <property type="entry name" value="NON-SPECIFIC SERINE_THREONINE PROTEIN KINASE"/>
    <property type="match status" value="1"/>
</dbReference>
<evidence type="ECO:0000256" key="12">
    <source>
        <dbReference type="PROSITE-ProRule" id="PRU10141"/>
    </source>
</evidence>
<sequence>MKIILCLSAEAILAFKSAVVNPRHLSSWVQQYPCFGLSRRGGCGCKSKDSRIYSLLPGKHPHCLHVSRKIRTAAIIGGDIGLPTLTPSQTTNVKRPRREKVVAIVCAAVGATLIVFAILLLVYICLMRTKRFIRRTSETGSSVPSPPGDWARENGFHHVSDLSPYEAHSFRQMTIVELEQATFSFSQVHVIGEGGFGFVYKGLLQDGSIVAIKRHLHNPSQYFVQEVENIGRMRHKHLVNLIGYCQESHQQLLVYDYLPNGNVGNYLYGALSFYLCVCVCSALYISPTYSQFLFADSEGLPIGKLNIRQRLSIALGAAKVSKLMVEGSRGELSSGVDCFLDPELGLANEFSQRSDVYSFGVFLLELISGCEAHNRNTTNEYQNVVTKAKGIKVIDGFVDKTLKDPKRMDDIQRMMGLALQCLETSLRRPTMKMVALELELIRERVVGLEDTEISILTLGSELFK</sequence>
<dbReference type="PANTHER" id="PTHR47982">
    <property type="entry name" value="PROLINE-RICH RECEPTOR-LIKE PROTEIN KINASE PERK4"/>
    <property type="match status" value="1"/>
</dbReference>
<dbReference type="Pfam" id="PF07714">
    <property type="entry name" value="PK_Tyr_Ser-Thr"/>
    <property type="match status" value="2"/>
</dbReference>
<comment type="catalytic activity">
    <reaction evidence="11">
        <text>L-seryl-[protein] + ATP = O-phospho-L-seryl-[protein] + ADP + H(+)</text>
        <dbReference type="Rhea" id="RHEA:17989"/>
        <dbReference type="Rhea" id="RHEA-COMP:9863"/>
        <dbReference type="Rhea" id="RHEA-COMP:11604"/>
        <dbReference type="ChEBI" id="CHEBI:15378"/>
        <dbReference type="ChEBI" id="CHEBI:29999"/>
        <dbReference type="ChEBI" id="CHEBI:30616"/>
        <dbReference type="ChEBI" id="CHEBI:83421"/>
        <dbReference type="ChEBI" id="CHEBI:456216"/>
        <dbReference type="EC" id="2.7.11.1"/>
    </reaction>
</comment>